<dbReference type="EMBL" id="ML977159">
    <property type="protein sequence ID" value="KAF1985917.1"/>
    <property type="molecule type" value="Genomic_DNA"/>
</dbReference>
<proteinExistence type="predicted"/>
<evidence type="ECO:0000313" key="3">
    <source>
        <dbReference type="Proteomes" id="UP000800041"/>
    </source>
</evidence>
<reference evidence="2" key="1">
    <citation type="journal article" date="2020" name="Stud. Mycol.">
        <title>101 Dothideomycetes genomes: a test case for predicting lifestyles and emergence of pathogens.</title>
        <authorList>
            <person name="Haridas S."/>
            <person name="Albert R."/>
            <person name="Binder M."/>
            <person name="Bloem J."/>
            <person name="Labutti K."/>
            <person name="Salamov A."/>
            <person name="Andreopoulos B."/>
            <person name="Baker S."/>
            <person name="Barry K."/>
            <person name="Bills G."/>
            <person name="Bluhm B."/>
            <person name="Cannon C."/>
            <person name="Castanera R."/>
            <person name="Culley D."/>
            <person name="Daum C."/>
            <person name="Ezra D."/>
            <person name="Gonzalez J."/>
            <person name="Henrissat B."/>
            <person name="Kuo A."/>
            <person name="Liang C."/>
            <person name="Lipzen A."/>
            <person name="Lutzoni F."/>
            <person name="Magnuson J."/>
            <person name="Mondo S."/>
            <person name="Nolan M."/>
            <person name="Ohm R."/>
            <person name="Pangilinan J."/>
            <person name="Park H.-J."/>
            <person name="Ramirez L."/>
            <person name="Alfaro M."/>
            <person name="Sun H."/>
            <person name="Tritt A."/>
            <person name="Yoshinaga Y."/>
            <person name="Zwiers L.-H."/>
            <person name="Turgeon B."/>
            <person name="Goodwin S."/>
            <person name="Spatafora J."/>
            <person name="Crous P."/>
            <person name="Grigoriev I."/>
        </authorList>
    </citation>
    <scope>NUCLEOTIDE SEQUENCE</scope>
    <source>
        <strain evidence="2">CBS 113979</strain>
    </source>
</reference>
<organism evidence="2 3">
    <name type="scientific">Aulographum hederae CBS 113979</name>
    <dbReference type="NCBI Taxonomy" id="1176131"/>
    <lineage>
        <taxon>Eukaryota</taxon>
        <taxon>Fungi</taxon>
        <taxon>Dikarya</taxon>
        <taxon>Ascomycota</taxon>
        <taxon>Pezizomycotina</taxon>
        <taxon>Dothideomycetes</taxon>
        <taxon>Pleosporomycetidae</taxon>
        <taxon>Aulographales</taxon>
        <taxon>Aulographaceae</taxon>
    </lineage>
</organism>
<gene>
    <name evidence="2" type="ORF">K402DRAFT_94880</name>
</gene>
<protein>
    <submittedName>
        <fullName evidence="2">Uncharacterized protein</fullName>
    </submittedName>
</protein>
<evidence type="ECO:0000256" key="1">
    <source>
        <dbReference type="SAM" id="MobiDB-lite"/>
    </source>
</evidence>
<evidence type="ECO:0000313" key="2">
    <source>
        <dbReference type="EMBL" id="KAF1985917.1"/>
    </source>
</evidence>
<sequence length="167" mass="19828">MSRTPEEFFFMPIARHQMVLLFFPLFSGNLHLSTIAEETKERAELQKARKRGEGCARTSQMWTPRNTGKRPKSPLVYSGESKKSQKKQERRRRLCSVSQMSPRHQRQRPHGLADDPALQKYPPAYKNRSNKQKKSKRKKEIETEFRKVLPSPLRTRCQYKNTERNRR</sequence>
<dbReference type="AlphaFoldDB" id="A0A6G1GYP9"/>
<dbReference type="Proteomes" id="UP000800041">
    <property type="component" value="Unassembled WGS sequence"/>
</dbReference>
<name>A0A6G1GYP9_9PEZI</name>
<feature type="compositionally biased region" description="Polar residues" evidence="1">
    <location>
        <begin position="57"/>
        <end position="66"/>
    </location>
</feature>
<keyword evidence="3" id="KW-1185">Reference proteome</keyword>
<feature type="compositionally biased region" description="Basic residues" evidence="1">
    <location>
        <begin position="128"/>
        <end position="138"/>
    </location>
</feature>
<feature type="region of interest" description="Disordered" evidence="1">
    <location>
        <begin position="43"/>
        <end position="167"/>
    </location>
</feature>
<accession>A0A6G1GYP9</accession>
<feature type="compositionally biased region" description="Basic and acidic residues" evidence="1">
    <location>
        <begin position="43"/>
        <end position="54"/>
    </location>
</feature>